<dbReference type="Pfam" id="PF00698">
    <property type="entry name" value="Acyl_transf_1"/>
    <property type="match status" value="1"/>
</dbReference>
<dbReference type="Gene3D" id="3.40.366.10">
    <property type="entry name" value="Malonyl-Coenzyme A Acyl Carrier Protein, domain 2"/>
    <property type="match status" value="1"/>
</dbReference>
<dbReference type="PANTHER" id="PTHR43775">
    <property type="entry name" value="FATTY ACID SYNTHASE"/>
    <property type="match status" value="1"/>
</dbReference>
<feature type="region of interest" description="N-terminal hotdog fold" evidence="3">
    <location>
        <begin position="427"/>
        <end position="554"/>
    </location>
</feature>
<sequence>MTAIDILGPRTVTEPERVLLLAAASPAELSALLDRSDADVLALPPGTATGARLGIVDPTPRRLALARKVVARGRALRGRDDVWFSPDQLLRGGRTAFVFPGLEADFTPRVDDLAELLGVPVPDLGTQTVGRHGGAVLAVGRLLDAALRRMAIVPDAVAGHSVGEWTAMIAGGVVSGADFDAMLARTDLDALRVPGVEFAVLGCPAARAAEAIAHSPDLVISHENSTNQTVVCGPADHIAELVERMRAAAVICQVLPFRSGFHTPMLAPFLGEFEQGVPSLRMHPAAIPVWSATTASPFPDDPALARELCVRHLIEPVRFRDTVQALYDSGVRVFIQAGPGQLGSLIDDTLRDAAHLTVAANSGQRSGVDQLRRVAAALWAEGGNPDFTALVPRKTEEPVEPSLSRLSELAVRFPALRELTALIDETADAVAAVLTAAGRPTLTPREFSLTVSTSDMPYLADHCFARQRDGWPDETDLRPVVPATTVVQHLIDAARSAAPGRVVVGVDNLRFRRWLVAAPATEVAVSVRPLDSDRVEVRLGDYADGTVVLGDSYPRAPRPWSPKLGERTPSLSAADLYAQRWLFHGPSYQGITRTLAVSDDDARAEITVPEAPGALLDNVGQVIGHWLVENHPQRWIAFPIAISRIRFHRPVPGIGSTVDCSMRVTGIDLATVRADAQVTAGGEVAVSIEGWTDTRFDSDAAIGSVHRFPETSTLSWRAEGGWWAAAERWPSLASREFYLRKYLGSAEIAEYEACAPTERRRWLLRRIVVKDAVRGRLWDDGYGPLFPAELRVREDASGRCTITGVGGLEIPDLTVNVDSSHEFGVAMVDGQIAIAELEWPPTRNRDPRLVAAASAASELIVNAGGARIELVANPDGLPVRQYVVAWVPGQSTTQKEETP</sequence>
<dbReference type="InterPro" id="IPR016036">
    <property type="entry name" value="Malonyl_transacylase_ACP-bd"/>
</dbReference>
<evidence type="ECO:0000259" key="4">
    <source>
        <dbReference type="PROSITE" id="PS52019"/>
    </source>
</evidence>
<evidence type="ECO:0000256" key="2">
    <source>
        <dbReference type="ARBA" id="ARBA00022553"/>
    </source>
</evidence>
<dbReference type="Pfam" id="PF14765">
    <property type="entry name" value="PS-DH"/>
    <property type="match status" value="1"/>
</dbReference>
<keyword evidence="2" id="KW-0597">Phosphoprotein</keyword>
<dbReference type="PANTHER" id="PTHR43775:SF37">
    <property type="entry name" value="SI:DKEY-61P9.11"/>
    <property type="match status" value="1"/>
</dbReference>
<dbReference type="InterPro" id="IPR016035">
    <property type="entry name" value="Acyl_Trfase/lysoPLipase"/>
</dbReference>
<evidence type="ECO:0000313" key="5">
    <source>
        <dbReference type="EMBL" id="SDP69200.1"/>
    </source>
</evidence>
<evidence type="ECO:0000256" key="3">
    <source>
        <dbReference type="PROSITE-ProRule" id="PRU01363"/>
    </source>
</evidence>
<dbReference type="GO" id="GO:0006633">
    <property type="term" value="P:fatty acid biosynthetic process"/>
    <property type="evidence" value="ECO:0007669"/>
    <property type="project" value="TreeGrafter"/>
</dbReference>
<keyword evidence="5" id="KW-0808">Transferase</keyword>
<dbReference type="OrthoDB" id="9778690at2"/>
<reference evidence="6" key="1">
    <citation type="submission" date="2016-10" db="EMBL/GenBank/DDBJ databases">
        <authorList>
            <person name="Varghese N."/>
            <person name="Submissions S."/>
        </authorList>
    </citation>
    <scope>NUCLEOTIDE SEQUENCE [LARGE SCALE GENOMIC DNA]</scope>
    <source>
        <strain evidence="6">IBRC-M 10655</strain>
    </source>
</reference>
<keyword evidence="6" id="KW-1185">Reference proteome</keyword>
<feature type="domain" description="PKS/mFAS DH" evidence="4">
    <location>
        <begin position="427"/>
        <end position="702"/>
    </location>
</feature>
<dbReference type="SUPFAM" id="SSF54637">
    <property type="entry name" value="Thioesterase/thiol ester dehydrase-isomerase"/>
    <property type="match status" value="1"/>
</dbReference>
<dbReference type="Gene3D" id="3.10.129.110">
    <property type="entry name" value="Polyketide synthase dehydratase"/>
    <property type="match status" value="1"/>
</dbReference>
<feature type="active site" description="Proton donor; for dehydratase activity" evidence="3">
    <location>
        <position position="617"/>
    </location>
</feature>
<evidence type="ECO:0000256" key="1">
    <source>
        <dbReference type="ARBA" id="ARBA00022450"/>
    </source>
</evidence>
<keyword evidence="1" id="KW-0596">Phosphopantetheine</keyword>
<accession>A0A1H0USR7</accession>
<dbReference type="RefSeq" id="WP_091382129.1">
    <property type="nucleotide sequence ID" value="NZ_FNDV01000007.1"/>
</dbReference>
<dbReference type="SUPFAM" id="SSF52151">
    <property type="entry name" value="FabD/lysophospholipase-like"/>
    <property type="match status" value="1"/>
</dbReference>
<dbReference type="InterPro" id="IPR001227">
    <property type="entry name" value="Ac_transferase_dom_sf"/>
</dbReference>
<dbReference type="AlphaFoldDB" id="A0A1H0USR7"/>
<dbReference type="InterPro" id="IPR050091">
    <property type="entry name" value="PKS_NRPS_Biosynth_Enz"/>
</dbReference>
<dbReference type="Proteomes" id="UP000199651">
    <property type="component" value="Unassembled WGS sequence"/>
</dbReference>
<dbReference type="PROSITE" id="PS52019">
    <property type="entry name" value="PKS_MFAS_DH"/>
    <property type="match status" value="1"/>
</dbReference>
<dbReference type="SMART" id="SM00827">
    <property type="entry name" value="PKS_AT"/>
    <property type="match status" value="1"/>
</dbReference>
<dbReference type="SUPFAM" id="SSF55048">
    <property type="entry name" value="Probable ACP-binding domain of malonyl-CoA ACP transacylase"/>
    <property type="match status" value="1"/>
</dbReference>
<feature type="region of interest" description="C-terminal hotdog fold" evidence="3">
    <location>
        <begin position="568"/>
        <end position="702"/>
    </location>
</feature>
<dbReference type="InterPro" id="IPR029069">
    <property type="entry name" value="HotDog_dom_sf"/>
</dbReference>
<dbReference type="EMBL" id="FNJB01000012">
    <property type="protein sequence ID" value="SDP69200.1"/>
    <property type="molecule type" value="Genomic_DNA"/>
</dbReference>
<dbReference type="GO" id="GO:0004312">
    <property type="term" value="F:fatty acid synthase activity"/>
    <property type="evidence" value="ECO:0007669"/>
    <property type="project" value="TreeGrafter"/>
</dbReference>
<evidence type="ECO:0000313" key="6">
    <source>
        <dbReference type="Proteomes" id="UP000199651"/>
    </source>
</evidence>
<dbReference type="InterPro" id="IPR042104">
    <property type="entry name" value="PKS_dehydratase_sf"/>
</dbReference>
<proteinExistence type="predicted"/>
<name>A0A1H0USR7_9PSEU</name>
<protein>
    <submittedName>
        <fullName evidence="5">Acyl transferase domain-containing protein</fullName>
    </submittedName>
</protein>
<dbReference type="InterPro" id="IPR049900">
    <property type="entry name" value="PKS_mFAS_DH"/>
</dbReference>
<dbReference type="STRING" id="504798.SAMN05421871_107363"/>
<dbReference type="InterPro" id="IPR049551">
    <property type="entry name" value="PKS_DH_C"/>
</dbReference>
<gene>
    <name evidence="5" type="ORF">SAMN05192558_11241</name>
</gene>
<dbReference type="InterPro" id="IPR014043">
    <property type="entry name" value="Acyl_transferase_dom"/>
</dbReference>
<organism evidence="5 6">
    <name type="scientific">Actinokineospora alba</name>
    <dbReference type="NCBI Taxonomy" id="504798"/>
    <lineage>
        <taxon>Bacteria</taxon>
        <taxon>Bacillati</taxon>
        <taxon>Actinomycetota</taxon>
        <taxon>Actinomycetes</taxon>
        <taxon>Pseudonocardiales</taxon>
        <taxon>Pseudonocardiaceae</taxon>
        <taxon>Actinokineospora</taxon>
    </lineage>
</organism>
<feature type="active site" description="Proton acceptor; for dehydratase activity" evidence="3">
    <location>
        <position position="462"/>
    </location>
</feature>